<dbReference type="RefSeq" id="WP_128084621.1">
    <property type="nucleotide sequence ID" value="NZ_CP071407.1"/>
</dbReference>
<dbReference type="PROSITE" id="PS50206">
    <property type="entry name" value="RHODANESE_3"/>
    <property type="match status" value="1"/>
</dbReference>
<keyword evidence="1" id="KW-0812">Transmembrane</keyword>
<sequence>MSPASVTPENAKTLIEQGALLIDIRDTSEYRREHIPGARSFPLAAIQAGQEIDNPEGRPVIFHCLSGGRTAQNACALAAAAGPVPVWILAGGINAWKRASLPVAEDRKQPLPIMRQVQIAAGTLILTGVILGYSIDSRLFLLAGFTGAGLLFAGVSGICGMANLLSKMPWNRVSK</sequence>
<dbReference type="Gene3D" id="6.10.140.1340">
    <property type="match status" value="1"/>
</dbReference>
<evidence type="ECO:0000259" key="2">
    <source>
        <dbReference type="PROSITE" id="PS50206"/>
    </source>
</evidence>
<keyword evidence="1" id="KW-1133">Transmembrane helix</keyword>
<evidence type="ECO:0000256" key="1">
    <source>
        <dbReference type="SAM" id="Phobius"/>
    </source>
</evidence>
<dbReference type="SMART" id="SM00450">
    <property type="entry name" value="RHOD"/>
    <property type="match status" value="1"/>
</dbReference>
<dbReference type="Gene3D" id="3.40.250.10">
    <property type="entry name" value="Rhodanese-like domain"/>
    <property type="match status" value="1"/>
</dbReference>
<dbReference type="InterPro" id="IPR001763">
    <property type="entry name" value="Rhodanese-like_dom"/>
</dbReference>
<evidence type="ECO:0000313" key="4">
    <source>
        <dbReference type="Proteomes" id="UP000317747"/>
    </source>
</evidence>
<dbReference type="Pfam" id="PF00581">
    <property type="entry name" value="Rhodanese"/>
    <property type="match status" value="1"/>
</dbReference>
<organism evidence="3 4">
    <name type="scientific">Pantoea deleyi</name>
    <dbReference type="NCBI Taxonomy" id="470932"/>
    <lineage>
        <taxon>Bacteria</taxon>
        <taxon>Pseudomonadati</taxon>
        <taxon>Pseudomonadota</taxon>
        <taxon>Gammaproteobacteria</taxon>
        <taxon>Enterobacterales</taxon>
        <taxon>Erwiniaceae</taxon>
        <taxon>Pantoea</taxon>
    </lineage>
</organism>
<evidence type="ECO:0000313" key="3">
    <source>
        <dbReference type="EMBL" id="TPV47738.1"/>
    </source>
</evidence>
<feature type="domain" description="Rhodanese" evidence="2">
    <location>
        <begin position="15"/>
        <end position="105"/>
    </location>
</feature>
<dbReference type="Pfam" id="PF11127">
    <property type="entry name" value="YgaP-like_TM"/>
    <property type="match status" value="1"/>
</dbReference>
<dbReference type="OrthoDB" id="1445766at2"/>
<feature type="transmembrane region" description="Helical" evidence="1">
    <location>
        <begin position="141"/>
        <end position="165"/>
    </location>
</feature>
<dbReference type="PANTHER" id="PTHR44086:SF10">
    <property type="entry name" value="THIOSULFATE SULFURTRANSFERASE_RHODANESE-LIKE DOMAIN-CONTAINING PROTEIN 3"/>
    <property type="match status" value="1"/>
</dbReference>
<feature type="transmembrane region" description="Helical" evidence="1">
    <location>
        <begin position="117"/>
        <end position="135"/>
    </location>
</feature>
<accession>A0A506QS51</accession>
<dbReference type="PANTHER" id="PTHR44086">
    <property type="entry name" value="THIOSULFATE SULFURTRANSFERASE RDL2, MITOCHONDRIAL-RELATED"/>
    <property type="match status" value="1"/>
</dbReference>
<keyword evidence="4" id="KW-1185">Reference proteome</keyword>
<protein>
    <submittedName>
        <fullName evidence="3">DUF2892 domain-containing protein</fullName>
    </submittedName>
</protein>
<keyword evidence="1" id="KW-0472">Membrane</keyword>
<reference evidence="3 4" key="1">
    <citation type="submission" date="2019-06" db="EMBL/GenBank/DDBJ databases">
        <title>Taxogenomics and systematics of the genus Pantoea.</title>
        <authorList>
            <person name="Tambong J.T."/>
        </authorList>
    </citation>
    <scope>NUCLEOTIDE SEQUENCE [LARGE SCALE GENOMIC DNA]</scope>
    <source>
        <strain evidence="3 4">LMG 24200</strain>
    </source>
</reference>
<dbReference type="InterPro" id="IPR036873">
    <property type="entry name" value="Rhodanese-like_dom_sf"/>
</dbReference>
<dbReference type="GO" id="GO:0004792">
    <property type="term" value="F:thiosulfate-cyanide sulfurtransferase activity"/>
    <property type="evidence" value="ECO:0007669"/>
    <property type="project" value="TreeGrafter"/>
</dbReference>
<dbReference type="Proteomes" id="UP000317747">
    <property type="component" value="Unassembled WGS sequence"/>
</dbReference>
<dbReference type="AlphaFoldDB" id="A0A506QS51"/>
<proteinExistence type="predicted"/>
<dbReference type="InterPro" id="IPR021309">
    <property type="entry name" value="YgaP-like_TM"/>
</dbReference>
<name>A0A506QS51_9GAMM</name>
<comment type="caution">
    <text evidence="3">The sequence shown here is derived from an EMBL/GenBank/DDBJ whole genome shotgun (WGS) entry which is preliminary data.</text>
</comment>
<gene>
    <name evidence="3" type="ORF">FJW01_03255</name>
</gene>
<dbReference type="EMBL" id="VHJA01000025">
    <property type="protein sequence ID" value="TPV47738.1"/>
    <property type="molecule type" value="Genomic_DNA"/>
</dbReference>
<dbReference type="SUPFAM" id="SSF52821">
    <property type="entry name" value="Rhodanese/Cell cycle control phosphatase"/>
    <property type="match status" value="1"/>
</dbReference>